<dbReference type="Pfam" id="PF13242">
    <property type="entry name" value="Hydrolase_like"/>
    <property type="match status" value="1"/>
</dbReference>
<dbReference type="Proteomes" id="UP000887574">
    <property type="component" value="Unplaced"/>
</dbReference>
<feature type="binding site" evidence="2">
    <location>
        <position position="206"/>
    </location>
    <ligand>
        <name>substrate</name>
    </ligand>
</feature>
<sequence>MSTVQKALVTQIWDSYDTFIFDADGVLWIAGKLVLIMTNNSTKTPKDYVEKCQKLGFTSLKEENLVSAGLVAAHELKKLQQGETLDPNERSGISSSIEKNLPIYLVGTTGLQKILKDYAGIESFGPGPDHLSDHTDETFMMDIDMSKKASAVVCINYLKDPKVHFIATNEDLSFPGNVPGIVVPGAGCVSSVLRAVSGREPIVMGKPHTAAFNYIRERFHIDEKRTLMVGDRCDTDIWFGTRHGLDTMIVLTGIHQLKDLKYLKQPASTS</sequence>
<evidence type="ECO:0000313" key="4">
    <source>
        <dbReference type="Proteomes" id="UP000887574"/>
    </source>
</evidence>
<dbReference type="GO" id="GO:0046872">
    <property type="term" value="F:metal ion binding"/>
    <property type="evidence" value="ECO:0007669"/>
    <property type="project" value="UniProtKB-KW"/>
</dbReference>
<comment type="similarity">
    <text evidence="1">Belongs to the HAD-like hydrolase superfamily.</text>
</comment>
<evidence type="ECO:0000256" key="2">
    <source>
        <dbReference type="PIRSR" id="PIRSR000915-2"/>
    </source>
</evidence>
<evidence type="ECO:0000313" key="5">
    <source>
        <dbReference type="WBParaSite" id="jg12096"/>
    </source>
</evidence>
<proteinExistence type="inferred from homology"/>
<keyword evidence="3" id="KW-0479">Metal-binding</keyword>
<dbReference type="GO" id="GO:0016791">
    <property type="term" value="F:phosphatase activity"/>
    <property type="evidence" value="ECO:0007669"/>
    <property type="project" value="TreeGrafter"/>
</dbReference>
<evidence type="ECO:0000256" key="3">
    <source>
        <dbReference type="PIRSR" id="PIRSR000915-3"/>
    </source>
</evidence>
<dbReference type="InterPro" id="IPR023214">
    <property type="entry name" value="HAD_sf"/>
</dbReference>
<feature type="binding site" evidence="3">
    <location>
        <position position="231"/>
    </location>
    <ligand>
        <name>Mg(2+)</name>
        <dbReference type="ChEBI" id="CHEBI:18420"/>
    </ligand>
</feature>
<organism evidence="4 5">
    <name type="scientific">Ditylenchus dipsaci</name>
    <dbReference type="NCBI Taxonomy" id="166011"/>
    <lineage>
        <taxon>Eukaryota</taxon>
        <taxon>Metazoa</taxon>
        <taxon>Ecdysozoa</taxon>
        <taxon>Nematoda</taxon>
        <taxon>Chromadorea</taxon>
        <taxon>Rhabditida</taxon>
        <taxon>Tylenchina</taxon>
        <taxon>Tylenchomorpha</taxon>
        <taxon>Sphaerularioidea</taxon>
        <taxon>Anguinidae</taxon>
        <taxon>Anguininae</taxon>
        <taxon>Ditylenchus</taxon>
    </lineage>
</organism>
<dbReference type="InterPro" id="IPR036412">
    <property type="entry name" value="HAD-like_sf"/>
</dbReference>
<dbReference type="Pfam" id="PF13344">
    <property type="entry name" value="Hydrolase_6"/>
    <property type="match status" value="1"/>
</dbReference>
<dbReference type="NCBIfam" id="TIGR01460">
    <property type="entry name" value="HAD-SF-IIA"/>
    <property type="match status" value="1"/>
</dbReference>
<dbReference type="InterPro" id="IPR006357">
    <property type="entry name" value="HAD-SF_hydro_IIA"/>
</dbReference>
<protein>
    <submittedName>
        <fullName evidence="5">4-nitrophenylphosphatase</fullName>
    </submittedName>
</protein>
<dbReference type="GO" id="GO:0005737">
    <property type="term" value="C:cytoplasm"/>
    <property type="evidence" value="ECO:0007669"/>
    <property type="project" value="TreeGrafter"/>
</dbReference>
<dbReference type="SUPFAM" id="SSF56784">
    <property type="entry name" value="HAD-like"/>
    <property type="match status" value="1"/>
</dbReference>
<dbReference type="PIRSF" id="PIRSF000915">
    <property type="entry name" value="PGP-type_phosphatase"/>
    <property type="match status" value="1"/>
</dbReference>
<keyword evidence="4" id="KW-1185">Reference proteome</keyword>
<keyword evidence="3" id="KW-0460">Magnesium</keyword>
<dbReference type="Gene3D" id="3.40.50.1000">
    <property type="entry name" value="HAD superfamily/HAD-like"/>
    <property type="match status" value="2"/>
</dbReference>
<keyword evidence="1" id="KW-0378">Hydrolase</keyword>
<evidence type="ECO:0000256" key="1">
    <source>
        <dbReference type="PIRNR" id="PIRNR000915"/>
    </source>
</evidence>
<dbReference type="PANTHER" id="PTHR19288:SF93">
    <property type="entry name" value="FI11325P-RELATED"/>
    <property type="match status" value="1"/>
</dbReference>
<name>A0A915CSB7_9BILA</name>
<reference evidence="5" key="1">
    <citation type="submission" date="2022-11" db="UniProtKB">
        <authorList>
            <consortium name="WormBaseParasite"/>
        </authorList>
    </citation>
    <scope>IDENTIFICATION</scope>
</reference>
<dbReference type="AlphaFoldDB" id="A0A915CSB7"/>
<dbReference type="PANTHER" id="PTHR19288">
    <property type="entry name" value="4-NITROPHENYLPHOSPHATASE-RELATED"/>
    <property type="match status" value="1"/>
</dbReference>
<accession>A0A915CSB7</accession>
<comment type="cofactor">
    <cofactor evidence="3">
        <name>Mg(2+)</name>
        <dbReference type="ChEBI" id="CHEBI:18420"/>
    </cofactor>
    <text evidence="3">Divalent metal ions. Mg(2+) is the most effective.</text>
</comment>
<dbReference type="WBParaSite" id="jg12096">
    <property type="protein sequence ID" value="jg12096"/>
    <property type="gene ID" value="jg12096"/>
</dbReference>